<dbReference type="Proteomes" id="UP001491310">
    <property type="component" value="Unassembled WGS sequence"/>
</dbReference>
<keyword evidence="3" id="KW-1185">Reference proteome</keyword>
<evidence type="ECO:0000313" key="3">
    <source>
        <dbReference type="Proteomes" id="UP001491310"/>
    </source>
</evidence>
<reference evidence="2 3" key="1">
    <citation type="journal article" date="2024" name="Nat. Commun.">
        <title>Phylogenomics reveals the evolutionary origins of lichenization in chlorophyte algae.</title>
        <authorList>
            <person name="Puginier C."/>
            <person name="Libourel C."/>
            <person name="Otte J."/>
            <person name="Skaloud P."/>
            <person name="Haon M."/>
            <person name="Grisel S."/>
            <person name="Petersen M."/>
            <person name="Berrin J.G."/>
            <person name="Delaux P.M."/>
            <person name="Dal Grande F."/>
            <person name="Keller J."/>
        </authorList>
    </citation>
    <scope>NUCLEOTIDE SEQUENCE [LARGE SCALE GENOMIC DNA]</scope>
    <source>
        <strain evidence="2 3">SAG 216-7</strain>
    </source>
</reference>
<comment type="caution">
    <text evidence="2">The sequence shown here is derived from an EMBL/GenBank/DDBJ whole genome shotgun (WGS) entry which is preliminary data.</text>
</comment>
<accession>A0ABR2YJA4</accession>
<organism evidence="2 3">
    <name type="scientific">Coccomyxa subellipsoidea</name>
    <dbReference type="NCBI Taxonomy" id="248742"/>
    <lineage>
        <taxon>Eukaryota</taxon>
        <taxon>Viridiplantae</taxon>
        <taxon>Chlorophyta</taxon>
        <taxon>core chlorophytes</taxon>
        <taxon>Trebouxiophyceae</taxon>
        <taxon>Trebouxiophyceae incertae sedis</taxon>
        <taxon>Coccomyxaceae</taxon>
        <taxon>Coccomyxa</taxon>
    </lineage>
</organism>
<protein>
    <submittedName>
        <fullName evidence="2">Uncharacterized protein</fullName>
    </submittedName>
</protein>
<name>A0ABR2YJA4_9CHLO</name>
<sequence>MLVNASFELRLWWRSKVRGPVRESVREASQDPPGGDAPDDAADFLGDWEPMGPDAVGGGGQPLILDMQGVRAPELFDEGAHWDYEGDEDDEPDAAGNPRPGTAAFYAAHRDEKIYTNAQLTVEQACYLAMTQKQRSQQRDTAFDEHCRLQHDVMLPQPNLHPPSLYLMRKVMDVRSVDDYEYHVCVCDGYAWDHLPRSEWDAHADDTCPLPTCRQPRFKKVKLLSSTRVRPRKVFYFFGVKESIKKLFAKPEWCALRGTGRDTSAAGFYGSREAQRLHDETGGRFSAPSSSAYELGFDYGQIFNFKTHSTGIMVLRCFDLPAHARSRQEFCVPLLVIPGPKEPKNLKPYLDHMLQEFKEVASQGLEVTAIIQNEDGTYRKIPMLHHVYLTAIAADALARQKLARKFWGLALATYASEAQRPWFVIPHSRRATMRQRGAGITLTADFGRPAKPLTGPGYDEGDPDSGSQLVGKAQKVSGGELAKLRRLLGSFIHRESPPGWNRQRDPDSAEVDIYTSAHKFGDEIITSAVHSASQTRCSYFVQLRFARAGAGDVEAAVDFKVAKVQKFVRAIKRPQGQAPRTLRLALCELYKARSRNGMLIIKPGSPEQVDFLVELESMDRKLVQADAPGDRMHLLRYNKVSGLK</sequence>
<evidence type="ECO:0000313" key="2">
    <source>
        <dbReference type="EMBL" id="KAK9906510.1"/>
    </source>
</evidence>
<proteinExistence type="predicted"/>
<gene>
    <name evidence="2" type="ORF">WJX75_003063</name>
</gene>
<feature type="region of interest" description="Disordered" evidence="1">
    <location>
        <begin position="21"/>
        <end position="41"/>
    </location>
</feature>
<dbReference type="EMBL" id="JALJOT010000010">
    <property type="protein sequence ID" value="KAK9906510.1"/>
    <property type="molecule type" value="Genomic_DNA"/>
</dbReference>
<evidence type="ECO:0000256" key="1">
    <source>
        <dbReference type="SAM" id="MobiDB-lite"/>
    </source>
</evidence>